<dbReference type="InterPro" id="IPR013525">
    <property type="entry name" value="ABC2_TM"/>
</dbReference>
<dbReference type="InterPro" id="IPR027417">
    <property type="entry name" value="P-loop_NTPase"/>
</dbReference>
<dbReference type="PROSITE" id="PS00211">
    <property type="entry name" value="ABC_TRANSPORTER_1"/>
    <property type="match status" value="1"/>
</dbReference>
<evidence type="ECO:0000259" key="9">
    <source>
        <dbReference type="PROSITE" id="PS50893"/>
    </source>
</evidence>
<keyword evidence="3" id="KW-0547">Nucleotide-binding</keyword>
<name>A0A8R1EPD3_CAEJA</name>
<dbReference type="GO" id="GO:0016020">
    <property type="term" value="C:membrane"/>
    <property type="evidence" value="ECO:0007669"/>
    <property type="project" value="UniProtKB-SubCell"/>
</dbReference>
<evidence type="ECO:0000256" key="1">
    <source>
        <dbReference type="ARBA" id="ARBA00004141"/>
    </source>
</evidence>
<feature type="transmembrane region" description="Helical" evidence="8">
    <location>
        <begin position="267"/>
        <end position="289"/>
    </location>
</feature>
<feature type="transmembrane region" description="Helical" evidence="8">
    <location>
        <begin position="413"/>
        <end position="433"/>
    </location>
</feature>
<feature type="transmembrane region" description="Helical" evidence="8">
    <location>
        <begin position="309"/>
        <end position="336"/>
    </location>
</feature>
<dbReference type="PANTHER" id="PTHR19229">
    <property type="entry name" value="ATP-BINDING CASSETTE TRANSPORTER SUBFAMILY A ABCA"/>
    <property type="match status" value="1"/>
</dbReference>
<proteinExistence type="predicted"/>
<feature type="transmembrane region" description="Helical" evidence="8">
    <location>
        <begin position="106"/>
        <end position="126"/>
    </location>
</feature>
<dbReference type="AlphaFoldDB" id="A0A8R1EPD3"/>
<dbReference type="InterPro" id="IPR017871">
    <property type="entry name" value="ABC_transporter-like_CS"/>
</dbReference>
<sequence length="797" mass="89512">MKSFGLSLNTLEQVFITIGDKVEKVMASRQNSRVSHHSKQGSDPVTSLKPPGYDTQSSTKSSDSYQRLMDSQARGPERSGPSKAIAQVQSIFRKKFLYSCRNWTQLFAQVCIPIVLLGLVASLSTLKSNISDQYRDLTAEQLEPTKVVWRFDGGSSPDEAKHFETLLAKYPGFEILRYSTNNPLLNITQKLIGEMPPVSFGMTTNDDKLETLFSQRFYHVLPTLVSMVNRARLSGTSSSDVDIESGIFLYTKSTTDKNLLPSQVIDVLLTPLLILIFAMVTSTFVMFLIEERTCQFAHQQFLTGISPITFYSASFIYDAILYSIICVIFLFIFIAFQWMTNHLKIVILFWFLYFVSSVPFIYAVSFMFASPSKANVLLIIWQVIVSGAALLAVFLIFMLFAIDAKVKSVLTNIFLFFLPSYAFGSAIILINTYGMILDDEKLMEWDQCGKNAILMAAFGVCSFTLFVLLQFKFVRRFMSQLWTIRRSANNNVQPVMGDLPICQSVEEERTRVHNENTQNLALVVDDLTKTFGRYTAVNELCLAVDQRECFGLLGVNGAGKTTTFNILTGQSFATSGEARIGGRDVTDLISIGYCPQFDALLLDLTGRECLEILAQMHGFENYRAKAELILECVGMQEHADKLVRYYSGGQKRKISVGVALLAPTQMIILDEPTAGIDPKARREVWELLLWCREHSKSALMLTSHSMDECEALCSRIAVLNRGQLIAIGSSQELKSLYGNNYTMTLSLYNAEQRDVIVQMVANRVPNSILKTTPTNKTLNLKWQVSHRSPSLSHLFPI</sequence>
<accession>A0A8R1EPD3</accession>
<feature type="transmembrane region" description="Helical" evidence="8">
    <location>
        <begin position="453"/>
        <end position="471"/>
    </location>
</feature>
<reference evidence="10" key="2">
    <citation type="submission" date="2022-06" db="UniProtKB">
        <authorList>
            <consortium name="EnsemblMetazoa"/>
        </authorList>
    </citation>
    <scope>IDENTIFICATION</scope>
    <source>
        <strain evidence="10">DF5081</strain>
    </source>
</reference>
<evidence type="ECO:0000256" key="5">
    <source>
        <dbReference type="ARBA" id="ARBA00022989"/>
    </source>
</evidence>
<protein>
    <submittedName>
        <fullName evidence="10">ABC transporter domain-containing protein</fullName>
    </submittedName>
</protein>
<keyword evidence="5 8" id="KW-1133">Transmembrane helix</keyword>
<feature type="transmembrane region" description="Helical" evidence="8">
    <location>
        <begin position="348"/>
        <end position="370"/>
    </location>
</feature>
<dbReference type="Gene3D" id="3.40.50.300">
    <property type="entry name" value="P-loop containing nucleotide triphosphate hydrolases"/>
    <property type="match status" value="1"/>
</dbReference>
<evidence type="ECO:0000256" key="7">
    <source>
        <dbReference type="SAM" id="MobiDB-lite"/>
    </source>
</evidence>
<dbReference type="CDD" id="cd03263">
    <property type="entry name" value="ABC_subfamily_A"/>
    <property type="match status" value="1"/>
</dbReference>
<dbReference type="Pfam" id="PF12698">
    <property type="entry name" value="ABC2_membrane_3"/>
    <property type="match status" value="1"/>
</dbReference>
<feature type="transmembrane region" description="Helical" evidence="8">
    <location>
        <begin position="376"/>
        <end position="401"/>
    </location>
</feature>
<evidence type="ECO:0000256" key="6">
    <source>
        <dbReference type="ARBA" id="ARBA00023136"/>
    </source>
</evidence>
<feature type="domain" description="ABC transporter" evidence="9">
    <location>
        <begin position="522"/>
        <end position="746"/>
    </location>
</feature>
<dbReference type="InterPro" id="IPR026082">
    <property type="entry name" value="ABCA"/>
</dbReference>
<evidence type="ECO:0000313" key="11">
    <source>
        <dbReference type="Proteomes" id="UP000005237"/>
    </source>
</evidence>
<reference evidence="11" key="1">
    <citation type="submission" date="2010-08" db="EMBL/GenBank/DDBJ databases">
        <authorList>
            <consortium name="Caenorhabditis japonica Sequencing Consortium"/>
            <person name="Wilson R.K."/>
        </authorList>
    </citation>
    <scope>NUCLEOTIDE SEQUENCE [LARGE SCALE GENOMIC DNA]</scope>
    <source>
        <strain evidence="11">DF5081</strain>
    </source>
</reference>
<evidence type="ECO:0000313" key="10">
    <source>
        <dbReference type="EnsemblMetazoa" id="CJA40738.1"/>
    </source>
</evidence>
<dbReference type="FunFam" id="3.40.50.300:FF:001598">
    <property type="entry name" value="ABC transporter ced-7"/>
    <property type="match status" value="1"/>
</dbReference>
<dbReference type="PANTHER" id="PTHR19229:SF271">
    <property type="entry name" value="ABC TRANSPORTER CED-7"/>
    <property type="match status" value="1"/>
</dbReference>
<dbReference type="GO" id="GO:0005524">
    <property type="term" value="F:ATP binding"/>
    <property type="evidence" value="ECO:0007669"/>
    <property type="project" value="UniProtKB-KW"/>
</dbReference>
<feature type="compositionally biased region" description="Polar residues" evidence="7">
    <location>
        <begin position="54"/>
        <end position="65"/>
    </location>
</feature>
<evidence type="ECO:0000256" key="2">
    <source>
        <dbReference type="ARBA" id="ARBA00022692"/>
    </source>
</evidence>
<dbReference type="Pfam" id="PF00005">
    <property type="entry name" value="ABC_tran"/>
    <property type="match status" value="1"/>
</dbReference>
<comment type="subcellular location">
    <subcellularLocation>
        <location evidence="1">Membrane</location>
        <topology evidence="1">Multi-pass membrane protein</topology>
    </subcellularLocation>
</comment>
<dbReference type="InterPro" id="IPR003439">
    <property type="entry name" value="ABC_transporter-like_ATP-bd"/>
</dbReference>
<evidence type="ECO:0000256" key="4">
    <source>
        <dbReference type="ARBA" id="ARBA00022840"/>
    </source>
</evidence>
<keyword evidence="4" id="KW-0067">ATP-binding</keyword>
<keyword evidence="6 8" id="KW-0472">Membrane</keyword>
<dbReference type="PROSITE" id="PS50893">
    <property type="entry name" value="ABC_TRANSPORTER_2"/>
    <property type="match status" value="1"/>
</dbReference>
<organism evidence="10 11">
    <name type="scientific">Caenorhabditis japonica</name>
    <dbReference type="NCBI Taxonomy" id="281687"/>
    <lineage>
        <taxon>Eukaryota</taxon>
        <taxon>Metazoa</taxon>
        <taxon>Ecdysozoa</taxon>
        <taxon>Nematoda</taxon>
        <taxon>Chromadorea</taxon>
        <taxon>Rhabditida</taxon>
        <taxon>Rhabditina</taxon>
        <taxon>Rhabditomorpha</taxon>
        <taxon>Rhabditoidea</taxon>
        <taxon>Rhabditidae</taxon>
        <taxon>Peloderinae</taxon>
        <taxon>Caenorhabditis</taxon>
    </lineage>
</organism>
<dbReference type="GO" id="GO:0005319">
    <property type="term" value="F:lipid transporter activity"/>
    <property type="evidence" value="ECO:0007669"/>
    <property type="project" value="TreeGrafter"/>
</dbReference>
<dbReference type="SMART" id="SM00382">
    <property type="entry name" value="AAA"/>
    <property type="match status" value="1"/>
</dbReference>
<dbReference type="EnsemblMetazoa" id="CJA40738.1">
    <property type="protein sequence ID" value="CJA40738.1"/>
    <property type="gene ID" value="WBGene00216586"/>
</dbReference>
<keyword evidence="2 8" id="KW-0812">Transmembrane</keyword>
<dbReference type="GO" id="GO:0016887">
    <property type="term" value="F:ATP hydrolysis activity"/>
    <property type="evidence" value="ECO:0007669"/>
    <property type="project" value="InterPro"/>
</dbReference>
<dbReference type="GO" id="GO:0140359">
    <property type="term" value="F:ABC-type transporter activity"/>
    <property type="evidence" value="ECO:0007669"/>
    <property type="project" value="InterPro"/>
</dbReference>
<evidence type="ECO:0000256" key="8">
    <source>
        <dbReference type="SAM" id="Phobius"/>
    </source>
</evidence>
<dbReference type="InterPro" id="IPR003593">
    <property type="entry name" value="AAA+_ATPase"/>
</dbReference>
<keyword evidence="11" id="KW-1185">Reference proteome</keyword>
<dbReference type="Proteomes" id="UP000005237">
    <property type="component" value="Unassembled WGS sequence"/>
</dbReference>
<dbReference type="SUPFAM" id="SSF52540">
    <property type="entry name" value="P-loop containing nucleoside triphosphate hydrolases"/>
    <property type="match status" value="1"/>
</dbReference>
<evidence type="ECO:0000256" key="3">
    <source>
        <dbReference type="ARBA" id="ARBA00022741"/>
    </source>
</evidence>
<feature type="region of interest" description="Disordered" evidence="7">
    <location>
        <begin position="27"/>
        <end position="82"/>
    </location>
</feature>